<dbReference type="RefSeq" id="WP_274996630.1">
    <property type="nucleotide sequence ID" value="NZ_JAJQQP010000013.1"/>
</dbReference>
<evidence type="ECO:0000313" key="2">
    <source>
        <dbReference type="EMBL" id="MDR7385684.1"/>
    </source>
</evidence>
<dbReference type="EMBL" id="JAVDYE010000001">
    <property type="protein sequence ID" value="MDR7385684.1"/>
    <property type="molecule type" value="Genomic_DNA"/>
</dbReference>
<feature type="region of interest" description="Disordered" evidence="1">
    <location>
        <begin position="141"/>
        <end position="179"/>
    </location>
</feature>
<name>A0ABU2CWG3_9MICO</name>
<reference evidence="2 3" key="1">
    <citation type="submission" date="2023-07" db="EMBL/GenBank/DDBJ databases">
        <title>Sequencing the genomes of 1000 actinobacteria strains.</title>
        <authorList>
            <person name="Klenk H.-P."/>
        </authorList>
    </citation>
    <scope>NUCLEOTIDE SEQUENCE [LARGE SCALE GENOMIC DNA]</scope>
    <source>
        <strain evidence="2 3">DSM 45554</strain>
    </source>
</reference>
<comment type="caution">
    <text evidence="2">The sequence shown here is derived from an EMBL/GenBank/DDBJ whole genome shotgun (WGS) entry which is preliminary data.</text>
</comment>
<feature type="region of interest" description="Disordered" evidence="1">
    <location>
        <begin position="1"/>
        <end position="85"/>
    </location>
</feature>
<gene>
    <name evidence="2" type="ORF">J2S48_005199</name>
</gene>
<accession>A0ABU2CWG3</accession>
<sequence>MTNKPRAEAAPPAGETPDPVPAPEPADAPQSDAEGQDGATARTEPDARPGESEGDRSAPNAEAARYRRRLRDVEVERDQLVSERDSARAALLRDVLIRDSNLAPSALDEPDVLPAWDAVLDESGHLSPDRIRTHLAELGRSRPHLFHRPPDPIQGRTRGGDVGSRPSWSDVLSGRATRA</sequence>
<evidence type="ECO:0000256" key="1">
    <source>
        <dbReference type="SAM" id="MobiDB-lite"/>
    </source>
</evidence>
<evidence type="ECO:0000313" key="3">
    <source>
        <dbReference type="Proteomes" id="UP001183585"/>
    </source>
</evidence>
<keyword evidence="3" id="KW-1185">Reference proteome</keyword>
<proteinExistence type="predicted"/>
<dbReference type="Proteomes" id="UP001183585">
    <property type="component" value="Unassembled WGS sequence"/>
</dbReference>
<feature type="compositionally biased region" description="Basic and acidic residues" evidence="1">
    <location>
        <begin position="71"/>
        <end position="85"/>
    </location>
</feature>
<organism evidence="2 3">
    <name type="scientific">Promicromonospora iranensis</name>
    <dbReference type="NCBI Taxonomy" id="1105144"/>
    <lineage>
        <taxon>Bacteria</taxon>
        <taxon>Bacillati</taxon>
        <taxon>Actinomycetota</taxon>
        <taxon>Actinomycetes</taxon>
        <taxon>Micrococcales</taxon>
        <taxon>Promicromonosporaceae</taxon>
        <taxon>Promicromonospora</taxon>
    </lineage>
</organism>
<protein>
    <submittedName>
        <fullName evidence="2">Uncharacterized protein</fullName>
    </submittedName>
</protein>
<feature type="compositionally biased region" description="Basic and acidic residues" evidence="1">
    <location>
        <begin position="43"/>
        <end position="56"/>
    </location>
</feature>